<evidence type="ECO:0000313" key="2">
    <source>
        <dbReference type="Proteomes" id="UP000035955"/>
    </source>
</evidence>
<comment type="caution">
    <text evidence="1">The sequence shown here is derived from an EMBL/GenBank/DDBJ whole genome shotgun (WGS) entry which is preliminary data.</text>
</comment>
<organism evidence="1 2">
    <name type="scientific">Methylobacterium variabile</name>
    <dbReference type="NCBI Taxonomy" id="298794"/>
    <lineage>
        <taxon>Bacteria</taxon>
        <taxon>Pseudomonadati</taxon>
        <taxon>Pseudomonadota</taxon>
        <taxon>Alphaproteobacteria</taxon>
        <taxon>Hyphomicrobiales</taxon>
        <taxon>Methylobacteriaceae</taxon>
        <taxon>Methylobacterium</taxon>
    </lineage>
</organism>
<keyword evidence="2" id="KW-1185">Reference proteome</keyword>
<evidence type="ECO:0000313" key="1">
    <source>
        <dbReference type="EMBL" id="KMO35078.1"/>
    </source>
</evidence>
<dbReference type="EMBL" id="LABY01000123">
    <property type="protein sequence ID" value="KMO35078.1"/>
    <property type="molecule type" value="Genomic_DNA"/>
</dbReference>
<accession>A0A0J6SNX4</accession>
<reference evidence="1 2" key="1">
    <citation type="submission" date="2015-03" db="EMBL/GenBank/DDBJ databases">
        <title>Genome sequencing of Methylobacterium variabile DSM 16961.</title>
        <authorList>
            <person name="Chaudhry V."/>
            <person name="Patil P.B."/>
        </authorList>
    </citation>
    <scope>NUCLEOTIDE SEQUENCE [LARGE SCALE GENOMIC DNA]</scope>
    <source>
        <strain evidence="1 2">DSM 16961</strain>
    </source>
</reference>
<dbReference type="Proteomes" id="UP000035955">
    <property type="component" value="Unassembled WGS sequence"/>
</dbReference>
<proteinExistence type="predicted"/>
<sequence length="85" mass="8917">MPNARTIGALVRSGIVTDAQVDAAALAYLAGPTAGSCKMAPGIFLDVAAAVEENQWARIFVTVPGFSFEQRRMAVRTAILLARPG</sequence>
<protein>
    <submittedName>
        <fullName evidence="1">Uncharacterized protein</fullName>
    </submittedName>
</protein>
<gene>
    <name evidence="1" type="ORF">VQ02_17895</name>
</gene>
<name>A0A0J6SNX4_9HYPH</name>
<dbReference type="AlphaFoldDB" id="A0A0J6SNX4"/>
<dbReference type="PATRIC" id="fig|298794.3.peg.753"/>